<evidence type="ECO:0000313" key="2">
    <source>
        <dbReference type="EMBL" id="UUX91881.1"/>
    </source>
</evidence>
<keyword evidence="1" id="KW-0812">Transmembrane</keyword>
<name>A0A9E7PNC8_9EURY</name>
<proteinExistence type="predicted"/>
<protein>
    <submittedName>
        <fullName evidence="2">Uncharacterized protein</fullName>
    </submittedName>
</protein>
<reference evidence="2" key="1">
    <citation type="submission" date="2022-04" db="EMBL/GenBank/DDBJ databases">
        <title>Complete genome of Methanoplanus endosymbiosus DSM 3599.</title>
        <authorList>
            <person name="Chen S.-C."/>
            <person name="You Y.-T."/>
            <person name="Zhou Y.-Z."/>
            <person name="Lai M.-C."/>
        </authorList>
    </citation>
    <scope>NUCLEOTIDE SEQUENCE</scope>
    <source>
        <strain evidence="2">DSM 3599</strain>
    </source>
</reference>
<keyword evidence="1" id="KW-1133">Transmembrane helix</keyword>
<sequence length="227" mass="24273">MQKGHIVAIVVVILVIIAGGYIILTKYPDAARFGSQAADSGASGNPVSPAGTNTVYQNSADASSVSGNTNNGVVPAVTGYTTPCYVYAGEVAGTPSMIKQMDLFGEPVDWDAEPGNDGIVIHFTFYDEYGRKVIFSGSSIRAEVTAYTPLFDKLQRSVSPRKVLYRGYATITSSDEGSDNPLSGLRIPYNELNTGEYDLGIGQIKVKVNMPTGGEITTEETYLYTKK</sequence>
<dbReference type="AlphaFoldDB" id="A0A9E7PNC8"/>
<dbReference type="KEGG" id="mend:L6E24_10990"/>
<accession>A0A9E7PNC8</accession>
<dbReference type="GeneID" id="74308233"/>
<organism evidence="2 3">
    <name type="scientific">Methanoplanus endosymbiosus</name>
    <dbReference type="NCBI Taxonomy" id="33865"/>
    <lineage>
        <taxon>Archaea</taxon>
        <taxon>Methanobacteriati</taxon>
        <taxon>Methanobacteriota</taxon>
        <taxon>Stenosarchaea group</taxon>
        <taxon>Methanomicrobia</taxon>
        <taxon>Methanomicrobiales</taxon>
        <taxon>Methanomicrobiaceae</taxon>
        <taxon>Methanoplanus</taxon>
    </lineage>
</organism>
<dbReference type="RefSeq" id="WP_257742033.1">
    <property type="nucleotide sequence ID" value="NZ_CP096115.1"/>
</dbReference>
<dbReference type="EMBL" id="CP096115">
    <property type="protein sequence ID" value="UUX91881.1"/>
    <property type="molecule type" value="Genomic_DNA"/>
</dbReference>
<evidence type="ECO:0000256" key="1">
    <source>
        <dbReference type="SAM" id="Phobius"/>
    </source>
</evidence>
<feature type="transmembrane region" description="Helical" evidence="1">
    <location>
        <begin position="6"/>
        <end position="24"/>
    </location>
</feature>
<keyword evidence="1" id="KW-0472">Membrane</keyword>
<keyword evidence="3" id="KW-1185">Reference proteome</keyword>
<dbReference type="Proteomes" id="UP001060368">
    <property type="component" value="Chromosome"/>
</dbReference>
<gene>
    <name evidence="2" type="ORF">L6E24_10990</name>
</gene>
<evidence type="ECO:0000313" key="3">
    <source>
        <dbReference type="Proteomes" id="UP001060368"/>
    </source>
</evidence>